<dbReference type="InterPro" id="IPR051681">
    <property type="entry name" value="Ser/Thr_Kinases-Pseudokinases"/>
</dbReference>
<accession>A0ABN7VHW6</accession>
<dbReference type="InterPro" id="IPR001245">
    <property type="entry name" value="Ser-Thr/Tyr_kinase_cat_dom"/>
</dbReference>
<sequence length="589" mass="68439">MVNAQQWLDEKYPVNRRNEIIELNINEQLEGILNLQDFTNYINRKYPTKEEKEEATKLDIRVKGEEDSDSNEEEGKVLIAALFGLEGSLDLTDFTSLKELGSLNLLWKGNLTSLNLTNCRNLQILNVSNNELSDISFLEQLPNPEKLEELDLSANNITSDLTPFSRFTSLKKLVLGNYYINKNDIKEGKSGFYGSLEPLKKLTELESLDITNNEDIHTRKEKYEPSDANKKKLRKEYEKYVRKNKISEEAFEKIKDLEKQYKEDKGIKNTDYAMNVGNPTLVIIKTLELVDANLKINELIRQSQLEANDADEVLELIPYKQFADIEYLAEGGFGKIYKAKKENKEVVLKSLNDSSQKVTDDFLQEVANHKLCSGDFVVPLYGISQDPETKNYLMVMSYVAEGSLRKYLQKELKKKGTNKLKKLFISQDRQFEKAYKLYHIIRGLNFIHEQERVGEFNKIEVPEYKFDPKTMTSKLIKTEEIVKLLLDPDEQKRALELEIKKMEKEIGKPFTEGQKGLVKEFVQNQKRLLDNKEDEETKKEAEQLTEQLKKENFTKEEISKIINYCERIIDMVQQLEFQTQIEIPPKGNN</sequence>
<reference evidence="5 6" key="1">
    <citation type="submission" date="2021-06" db="EMBL/GenBank/DDBJ databases">
        <authorList>
            <person name="Kallberg Y."/>
            <person name="Tangrot J."/>
            <person name="Rosling A."/>
        </authorList>
    </citation>
    <scope>NUCLEOTIDE SEQUENCE [LARGE SCALE GENOMIC DNA]</scope>
    <source>
        <strain evidence="5 6">120-4 pot B 10/14</strain>
    </source>
</reference>
<evidence type="ECO:0000256" key="2">
    <source>
        <dbReference type="ARBA" id="ARBA00022737"/>
    </source>
</evidence>
<name>A0ABN7VHW6_GIGMA</name>
<evidence type="ECO:0000256" key="3">
    <source>
        <dbReference type="SAM" id="Coils"/>
    </source>
</evidence>
<dbReference type="InterPro" id="IPR032675">
    <property type="entry name" value="LRR_dom_sf"/>
</dbReference>
<organism evidence="5 6">
    <name type="scientific">Gigaspora margarita</name>
    <dbReference type="NCBI Taxonomy" id="4874"/>
    <lineage>
        <taxon>Eukaryota</taxon>
        <taxon>Fungi</taxon>
        <taxon>Fungi incertae sedis</taxon>
        <taxon>Mucoromycota</taxon>
        <taxon>Glomeromycotina</taxon>
        <taxon>Glomeromycetes</taxon>
        <taxon>Diversisporales</taxon>
        <taxon>Gigasporaceae</taxon>
        <taxon>Gigaspora</taxon>
    </lineage>
</organism>
<evidence type="ECO:0000313" key="5">
    <source>
        <dbReference type="EMBL" id="CAG8773351.1"/>
    </source>
</evidence>
<dbReference type="Pfam" id="PF07714">
    <property type="entry name" value="PK_Tyr_Ser-Thr"/>
    <property type="match status" value="1"/>
</dbReference>
<evidence type="ECO:0000313" key="6">
    <source>
        <dbReference type="Proteomes" id="UP000789901"/>
    </source>
</evidence>
<keyword evidence="6" id="KW-1185">Reference proteome</keyword>
<dbReference type="EMBL" id="CAJVQB010015250">
    <property type="protein sequence ID" value="CAG8773351.1"/>
    <property type="molecule type" value="Genomic_DNA"/>
</dbReference>
<evidence type="ECO:0000259" key="4">
    <source>
        <dbReference type="PROSITE" id="PS50011"/>
    </source>
</evidence>
<keyword evidence="3" id="KW-0175">Coiled coil</keyword>
<dbReference type="SUPFAM" id="SSF56112">
    <property type="entry name" value="Protein kinase-like (PK-like)"/>
    <property type="match status" value="1"/>
</dbReference>
<dbReference type="PANTHER" id="PTHR44329">
    <property type="entry name" value="SERINE/THREONINE-PROTEIN KINASE TNNI3K-RELATED"/>
    <property type="match status" value="1"/>
</dbReference>
<dbReference type="SUPFAM" id="SSF52058">
    <property type="entry name" value="L domain-like"/>
    <property type="match status" value="1"/>
</dbReference>
<keyword evidence="1" id="KW-0433">Leucine-rich repeat</keyword>
<evidence type="ECO:0000256" key="1">
    <source>
        <dbReference type="ARBA" id="ARBA00022614"/>
    </source>
</evidence>
<protein>
    <submittedName>
        <fullName evidence="5">27405_t:CDS:1</fullName>
    </submittedName>
</protein>
<keyword evidence="2" id="KW-0677">Repeat</keyword>
<feature type="coiled-coil region" evidence="3">
    <location>
        <begin position="522"/>
        <end position="551"/>
    </location>
</feature>
<dbReference type="InterPro" id="IPR000719">
    <property type="entry name" value="Prot_kinase_dom"/>
</dbReference>
<proteinExistence type="predicted"/>
<gene>
    <name evidence="5" type="ORF">GMARGA_LOCUS18781</name>
</gene>
<dbReference type="PROSITE" id="PS50011">
    <property type="entry name" value="PROTEIN_KINASE_DOM"/>
    <property type="match status" value="1"/>
</dbReference>
<dbReference type="Gene3D" id="3.80.10.10">
    <property type="entry name" value="Ribonuclease Inhibitor"/>
    <property type="match status" value="1"/>
</dbReference>
<dbReference type="Gene3D" id="1.10.510.10">
    <property type="entry name" value="Transferase(Phosphotransferase) domain 1"/>
    <property type="match status" value="1"/>
</dbReference>
<dbReference type="PROSITE" id="PS51450">
    <property type="entry name" value="LRR"/>
    <property type="match status" value="2"/>
</dbReference>
<dbReference type="InterPro" id="IPR025875">
    <property type="entry name" value="Leu-rich_rpt_4"/>
</dbReference>
<comment type="caution">
    <text evidence="5">The sequence shown here is derived from an EMBL/GenBank/DDBJ whole genome shotgun (WGS) entry which is preliminary data.</text>
</comment>
<dbReference type="Proteomes" id="UP000789901">
    <property type="component" value="Unassembled WGS sequence"/>
</dbReference>
<feature type="domain" description="Protein kinase" evidence="4">
    <location>
        <begin position="322"/>
        <end position="589"/>
    </location>
</feature>
<dbReference type="InterPro" id="IPR001611">
    <property type="entry name" value="Leu-rich_rpt"/>
</dbReference>
<dbReference type="Pfam" id="PF12799">
    <property type="entry name" value="LRR_4"/>
    <property type="match status" value="1"/>
</dbReference>
<dbReference type="InterPro" id="IPR011009">
    <property type="entry name" value="Kinase-like_dom_sf"/>
</dbReference>
<dbReference type="PANTHER" id="PTHR44329:SF291">
    <property type="entry name" value="PROTEIN KINASE DOMAIN-CONTAINING PROTEIN"/>
    <property type="match status" value="1"/>
</dbReference>